<dbReference type="AlphaFoldDB" id="A0A1D2N8Q0"/>
<evidence type="ECO:0000256" key="3">
    <source>
        <dbReference type="ARBA" id="ARBA00022771"/>
    </source>
</evidence>
<dbReference type="GO" id="GO:0008270">
    <property type="term" value="F:zinc ion binding"/>
    <property type="evidence" value="ECO:0007669"/>
    <property type="project" value="UniProtKB-KW"/>
</dbReference>
<dbReference type="GO" id="GO:0043565">
    <property type="term" value="F:sequence-specific DNA binding"/>
    <property type="evidence" value="ECO:0007669"/>
    <property type="project" value="InterPro"/>
</dbReference>
<proteinExistence type="predicted"/>
<evidence type="ECO:0000256" key="9">
    <source>
        <dbReference type="ARBA" id="ARBA00023242"/>
    </source>
</evidence>
<evidence type="ECO:0000256" key="7">
    <source>
        <dbReference type="ARBA" id="ARBA00023163"/>
    </source>
</evidence>
<dbReference type="SMART" id="SM00399">
    <property type="entry name" value="ZnF_C4"/>
    <property type="match status" value="1"/>
</dbReference>
<evidence type="ECO:0000256" key="10">
    <source>
        <dbReference type="SAM" id="MobiDB-lite"/>
    </source>
</evidence>
<dbReference type="GO" id="GO:0005634">
    <property type="term" value="C:nucleus"/>
    <property type="evidence" value="ECO:0007669"/>
    <property type="project" value="UniProtKB-SubCell"/>
</dbReference>
<evidence type="ECO:0000313" key="13">
    <source>
        <dbReference type="Proteomes" id="UP000094527"/>
    </source>
</evidence>
<keyword evidence="2" id="KW-0479">Metal-binding</keyword>
<evidence type="ECO:0000313" key="12">
    <source>
        <dbReference type="EMBL" id="ODN01632.1"/>
    </source>
</evidence>
<feature type="region of interest" description="Disordered" evidence="10">
    <location>
        <begin position="57"/>
        <end position="102"/>
    </location>
</feature>
<dbReference type="InterPro" id="IPR013088">
    <property type="entry name" value="Znf_NHR/GATA"/>
</dbReference>
<name>A0A1D2N8Q0_ORCCI</name>
<dbReference type="PANTHER" id="PTHR24086:SF25">
    <property type="entry name" value="NUCLEAR HORMONE RECEPTOR FTZ-F1 BETA"/>
    <property type="match status" value="1"/>
</dbReference>
<keyword evidence="9" id="KW-0539">Nucleus</keyword>
<protein>
    <submittedName>
        <fullName evidence="12">Nuclear hormone receptor FTZ-F1 beta</fullName>
    </submittedName>
</protein>
<evidence type="ECO:0000256" key="5">
    <source>
        <dbReference type="ARBA" id="ARBA00023015"/>
    </source>
</evidence>
<evidence type="ECO:0000256" key="8">
    <source>
        <dbReference type="ARBA" id="ARBA00023170"/>
    </source>
</evidence>
<evidence type="ECO:0000256" key="4">
    <source>
        <dbReference type="ARBA" id="ARBA00022833"/>
    </source>
</evidence>
<dbReference type="STRING" id="48709.A0A1D2N8Q0"/>
<dbReference type="PANTHER" id="PTHR24086">
    <property type="entry name" value="NUCLEAR RECEPTOR SUBFAMILY 5 GROUP A"/>
    <property type="match status" value="1"/>
</dbReference>
<keyword evidence="13" id="KW-1185">Reference proteome</keyword>
<dbReference type="InterPro" id="IPR016355">
    <property type="entry name" value="NR5-like"/>
</dbReference>
<dbReference type="InterPro" id="IPR001628">
    <property type="entry name" value="Znf_hrmn_rcpt"/>
</dbReference>
<feature type="compositionally biased region" description="Low complexity" evidence="10">
    <location>
        <begin position="83"/>
        <end position="101"/>
    </location>
</feature>
<dbReference type="GO" id="GO:0004879">
    <property type="term" value="F:nuclear receptor activity"/>
    <property type="evidence" value="ECO:0007669"/>
    <property type="project" value="InterPro"/>
</dbReference>
<keyword evidence="7" id="KW-0804">Transcription</keyword>
<keyword evidence="4" id="KW-0862">Zinc</keyword>
<accession>A0A1D2N8Q0</accession>
<dbReference type="EMBL" id="LJIJ01000145">
    <property type="protein sequence ID" value="ODN01632.1"/>
    <property type="molecule type" value="Genomic_DNA"/>
</dbReference>
<dbReference type="Proteomes" id="UP000094527">
    <property type="component" value="Unassembled WGS sequence"/>
</dbReference>
<feature type="domain" description="Nuclear receptor" evidence="11">
    <location>
        <begin position="138"/>
        <end position="213"/>
    </location>
</feature>
<comment type="subcellular location">
    <subcellularLocation>
        <location evidence="1">Nucleus</location>
    </subcellularLocation>
</comment>
<dbReference type="OrthoDB" id="5984981at2759"/>
<evidence type="ECO:0000256" key="2">
    <source>
        <dbReference type="ARBA" id="ARBA00022723"/>
    </source>
</evidence>
<comment type="caution">
    <text evidence="12">The sequence shown here is derived from an EMBL/GenBank/DDBJ whole genome shotgun (WGS) entry which is preliminary data.</text>
</comment>
<feature type="compositionally biased region" description="Polar residues" evidence="10">
    <location>
        <begin position="64"/>
        <end position="82"/>
    </location>
</feature>
<organism evidence="12 13">
    <name type="scientific">Orchesella cincta</name>
    <name type="common">Springtail</name>
    <name type="synonym">Podura cincta</name>
    <dbReference type="NCBI Taxonomy" id="48709"/>
    <lineage>
        <taxon>Eukaryota</taxon>
        <taxon>Metazoa</taxon>
        <taxon>Ecdysozoa</taxon>
        <taxon>Arthropoda</taxon>
        <taxon>Hexapoda</taxon>
        <taxon>Collembola</taxon>
        <taxon>Entomobryomorpha</taxon>
        <taxon>Entomobryoidea</taxon>
        <taxon>Orchesellidae</taxon>
        <taxon>Orchesellinae</taxon>
        <taxon>Orchesella</taxon>
    </lineage>
</organism>
<keyword evidence="8 12" id="KW-0675">Receptor</keyword>
<evidence type="ECO:0000256" key="6">
    <source>
        <dbReference type="ARBA" id="ARBA00023125"/>
    </source>
</evidence>
<dbReference type="PROSITE" id="PS51030">
    <property type="entry name" value="NUCLEAR_REC_DBD_2"/>
    <property type="match status" value="1"/>
</dbReference>
<keyword evidence="6" id="KW-0238">DNA-binding</keyword>
<evidence type="ECO:0000256" key="1">
    <source>
        <dbReference type="ARBA" id="ARBA00004123"/>
    </source>
</evidence>
<keyword evidence="3" id="KW-0863">Zinc-finger</keyword>
<gene>
    <name evidence="12" type="ORF">Ocin01_05027</name>
</gene>
<dbReference type="FunFam" id="3.30.50.10:FF:000037">
    <property type="entry name" value="Nuclear hormone receptor FTZ-F1 beta"/>
    <property type="match status" value="1"/>
</dbReference>
<reference evidence="12 13" key="1">
    <citation type="journal article" date="2016" name="Genome Biol. Evol.">
        <title>Gene Family Evolution Reflects Adaptation to Soil Environmental Stressors in the Genome of the Collembolan Orchesella cincta.</title>
        <authorList>
            <person name="Faddeeva-Vakhrusheva A."/>
            <person name="Derks M.F."/>
            <person name="Anvar S.Y."/>
            <person name="Agamennone V."/>
            <person name="Suring W."/>
            <person name="Smit S."/>
            <person name="van Straalen N.M."/>
            <person name="Roelofs D."/>
        </authorList>
    </citation>
    <scope>NUCLEOTIDE SEQUENCE [LARGE SCALE GENOMIC DNA]</scope>
    <source>
        <tissue evidence="12">Mixed pool</tissue>
    </source>
</reference>
<dbReference type="CDD" id="cd07167">
    <property type="entry name" value="NR_DBD_Lrh-1_like"/>
    <property type="match status" value="1"/>
</dbReference>
<dbReference type="PROSITE" id="PS00031">
    <property type="entry name" value="NUCLEAR_REC_DBD_1"/>
    <property type="match status" value="1"/>
</dbReference>
<keyword evidence="5" id="KW-0805">Transcription regulation</keyword>
<sequence>MNNGAPPPPQVPFASLVVPNNCSTSGSSTNNNIHWSHVADNNHQWNCSFPRIPPSPDSALGGWSTPSSNLSRHNSDASQRSFSSSSNNTTPPSPSNSPLLSHNRVVNKVEDYGEGDQPEVLLSSNLTSQGISRQQLINSPCPICGDRISGFHYGIFSCESCKGFFKRTVQNRKNYVCLRGASCHVAIATRKKCPACRFDKCLRVGMKLEAIREDRTRGGRSTYACSYALPPTSSGASHAESVQQSQPPTWEIPNLLKLSNETFY</sequence>
<dbReference type="Gene3D" id="3.30.50.10">
    <property type="entry name" value="Erythroid Transcription Factor GATA-1, subunit A"/>
    <property type="match status" value="1"/>
</dbReference>
<dbReference type="SUPFAM" id="SSF57716">
    <property type="entry name" value="Glucocorticoid receptor-like (DNA-binding domain)"/>
    <property type="match status" value="1"/>
</dbReference>
<dbReference type="Pfam" id="PF00105">
    <property type="entry name" value="zf-C4"/>
    <property type="match status" value="1"/>
</dbReference>
<dbReference type="PRINTS" id="PR00047">
    <property type="entry name" value="STROIDFINGER"/>
</dbReference>
<evidence type="ECO:0000259" key="11">
    <source>
        <dbReference type="PROSITE" id="PS51030"/>
    </source>
</evidence>